<dbReference type="GO" id="GO:0030973">
    <property type="term" value="F:molybdate ion binding"/>
    <property type="evidence" value="ECO:0007669"/>
    <property type="project" value="TreeGrafter"/>
</dbReference>
<comment type="similarity">
    <text evidence="1">Belongs to the bacterial solute-binding protein ModA family.</text>
</comment>
<organism evidence="7 8">
    <name type="scientific">Cytobacillus horneckiae</name>
    <dbReference type="NCBI Taxonomy" id="549687"/>
    <lineage>
        <taxon>Bacteria</taxon>
        <taxon>Bacillati</taxon>
        <taxon>Bacillota</taxon>
        <taxon>Bacilli</taxon>
        <taxon>Bacillales</taxon>
        <taxon>Bacillaceae</taxon>
        <taxon>Cytobacillus</taxon>
    </lineage>
</organism>
<dbReference type="AlphaFoldDB" id="A0A2N0ZDB0"/>
<evidence type="ECO:0000256" key="2">
    <source>
        <dbReference type="ARBA" id="ARBA00022505"/>
    </source>
</evidence>
<gene>
    <name evidence="7" type="primary">modA</name>
    <name evidence="7" type="ORF">CWS20_18565</name>
</gene>
<dbReference type="CDD" id="cd13537">
    <property type="entry name" value="PBP2_YvgL_like"/>
    <property type="match status" value="1"/>
</dbReference>
<evidence type="ECO:0000256" key="1">
    <source>
        <dbReference type="ARBA" id="ARBA00009175"/>
    </source>
</evidence>
<dbReference type="GO" id="GO:0046872">
    <property type="term" value="F:metal ion binding"/>
    <property type="evidence" value="ECO:0007669"/>
    <property type="project" value="UniProtKB-KW"/>
</dbReference>
<feature type="chain" id="PRO_5039010540" evidence="6">
    <location>
        <begin position="23"/>
        <end position="262"/>
    </location>
</feature>
<comment type="caution">
    <text evidence="7">The sequence shown here is derived from an EMBL/GenBank/DDBJ whole genome shotgun (WGS) entry which is preliminary data.</text>
</comment>
<evidence type="ECO:0000256" key="4">
    <source>
        <dbReference type="ARBA" id="ARBA00022729"/>
    </source>
</evidence>
<dbReference type="NCBIfam" id="TIGR01256">
    <property type="entry name" value="modA"/>
    <property type="match status" value="1"/>
</dbReference>
<feature type="binding site" evidence="5">
    <location>
        <position position="153"/>
    </location>
    <ligand>
        <name>molybdate</name>
        <dbReference type="ChEBI" id="CHEBI:36264"/>
    </ligand>
</feature>
<feature type="binding site" evidence="5">
    <location>
        <position position="198"/>
    </location>
    <ligand>
        <name>molybdate</name>
        <dbReference type="ChEBI" id="CHEBI:36264"/>
    </ligand>
</feature>
<dbReference type="PANTHER" id="PTHR30632">
    <property type="entry name" value="MOLYBDATE-BINDING PERIPLASMIC PROTEIN"/>
    <property type="match status" value="1"/>
</dbReference>
<keyword evidence="8" id="KW-1185">Reference proteome</keyword>
<dbReference type="GO" id="GO:0015689">
    <property type="term" value="P:molybdate ion transport"/>
    <property type="evidence" value="ECO:0007669"/>
    <property type="project" value="InterPro"/>
</dbReference>
<keyword evidence="2 5" id="KW-0500">Molybdenum</keyword>
<dbReference type="PANTHER" id="PTHR30632:SF0">
    <property type="entry name" value="SULFATE-BINDING PROTEIN"/>
    <property type="match status" value="1"/>
</dbReference>
<evidence type="ECO:0000256" key="6">
    <source>
        <dbReference type="SAM" id="SignalP"/>
    </source>
</evidence>
<feature type="signal peptide" evidence="6">
    <location>
        <begin position="1"/>
        <end position="22"/>
    </location>
</feature>
<keyword evidence="3 5" id="KW-0479">Metal-binding</keyword>
<protein>
    <submittedName>
        <fullName evidence="7">Molybdate ABC transporter substrate-binding protein</fullName>
    </submittedName>
</protein>
<evidence type="ECO:0000313" key="7">
    <source>
        <dbReference type="EMBL" id="PKG27501.1"/>
    </source>
</evidence>
<dbReference type="PIRSF" id="PIRSF004846">
    <property type="entry name" value="ModA"/>
    <property type="match status" value="1"/>
</dbReference>
<feature type="binding site" evidence="5">
    <location>
        <position position="72"/>
    </location>
    <ligand>
        <name>molybdate</name>
        <dbReference type="ChEBI" id="CHEBI:36264"/>
    </ligand>
</feature>
<keyword evidence="4 6" id="KW-0732">Signal</keyword>
<proteinExistence type="inferred from homology"/>
<dbReference type="RefSeq" id="WP_066190223.1">
    <property type="nucleotide sequence ID" value="NZ_JARMMB010000011.1"/>
</dbReference>
<dbReference type="GO" id="GO:1901359">
    <property type="term" value="F:tungstate binding"/>
    <property type="evidence" value="ECO:0007669"/>
    <property type="project" value="UniProtKB-ARBA"/>
</dbReference>
<dbReference type="Gene3D" id="3.40.190.10">
    <property type="entry name" value="Periplasmic binding protein-like II"/>
    <property type="match status" value="2"/>
</dbReference>
<evidence type="ECO:0000256" key="5">
    <source>
        <dbReference type="PIRSR" id="PIRSR004846-1"/>
    </source>
</evidence>
<evidence type="ECO:0000256" key="3">
    <source>
        <dbReference type="ARBA" id="ARBA00022723"/>
    </source>
</evidence>
<reference evidence="7 8" key="1">
    <citation type="journal article" date="2010" name="Int. J. Syst. Evol. Microbiol.">
        <title>Bacillus horneckiae sp. nov., isolated from a spacecraft-assembly clean room.</title>
        <authorList>
            <person name="Vaishampayan P."/>
            <person name="Probst A."/>
            <person name="Krishnamurthi S."/>
            <person name="Ghosh S."/>
            <person name="Osman S."/>
            <person name="McDowall A."/>
            <person name="Ruckmani A."/>
            <person name="Mayilraj S."/>
            <person name="Venkateswaran K."/>
        </authorList>
    </citation>
    <scope>NUCLEOTIDE SEQUENCE [LARGE SCALE GENOMIC DNA]</scope>
    <source>
        <strain evidence="8">1PO1SC</strain>
    </source>
</reference>
<dbReference type="EMBL" id="PISD01000042">
    <property type="protein sequence ID" value="PKG27501.1"/>
    <property type="molecule type" value="Genomic_DNA"/>
</dbReference>
<dbReference type="SUPFAM" id="SSF53850">
    <property type="entry name" value="Periplasmic binding protein-like II"/>
    <property type="match status" value="1"/>
</dbReference>
<dbReference type="InterPro" id="IPR041879">
    <property type="entry name" value="YvgL-like_PBP2"/>
</dbReference>
<dbReference type="FunFam" id="3.40.190.10:FF:000035">
    <property type="entry name" value="Molybdate ABC transporter substrate-binding protein"/>
    <property type="match status" value="1"/>
</dbReference>
<dbReference type="Proteomes" id="UP000233343">
    <property type="component" value="Unassembled WGS sequence"/>
</dbReference>
<dbReference type="InterPro" id="IPR005950">
    <property type="entry name" value="ModA"/>
</dbReference>
<dbReference type="InterPro" id="IPR050682">
    <property type="entry name" value="ModA/WtpA"/>
</dbReference>
<accession>A0A2N0ZDB0</accession>
<feature type="binding site" evidence="5">
    <location>
        <position position="44"/>
    </location>
    <ligand>
        <name>molybdate</name>
        <dbReference type="ChEBI" id="CHEBI:36264"/>
    </ligand>
</feature>
<dbReference type="PROSITE" id="PS51257">
    <property type="entry name" value="PROKAR_LIPOPROTEIN"/>
    <property type="match status" value="1"/>
</dbReference>
<name>A0A2N0ZDB0_9BACI</name>
<feature type="binding site" evidence="5">
    <location>
        <position position="180"/>
    </location>
    <ligand>
        <name>molybdate</name>
        <dbReference type="ChEBI" id="CHEBI:36264"/>
    </ligand>
</feature>
<dbReference type="Pfam" id="PF13531">
    <property type="entry name" value="SBP_bac_11"/>
    <property type="match status" value="1"/>
</dbReference>
<sequence length="262" mass="28823">MLKNMKLSIIILFCLVFTAACSSTENSTDAEKQNVELTISAAASLKDALEDIQASYEDENPEVKLSFNFAGSGSLQQQISQGAPVDLFFSAAEDKYDLLVEEGNIAEEDGSDLLGNELVLVVPEDDSTVENFADLVKDEVEKISIGTPETVPAGAYGQEALENMKIWHQIESKMVFAKDVRQVLSYVETGNVRAGIVYKTDALVSDKVKIVATAEPDTHAPIIYPVGVIKDSKNYQEAHKFYKYLRSDKAIKVFENYGFTAQ</sequence>
<evidence type="ECO:0000313" key="8">
    <source>
        <dbReference type="Proteomes" id="UP000233343"/>
    </source>
</evidence>